<dbReference type="SMART" id="SM00441">
    <property type="entry name" value="FF"/>
    <property type="match status" value="4"/>
</dbReference>
<feature type="compositionally biased region" description="Basic and acidic residues" evidence="2">
    <location>
        <begin position="59"/>
        <end position="78"/>
    </location>
</feature>
<dbReference type="SMART" id="SM00456">
    <property type="entry name" value="WW"/>
    <property type="match status" value="2"/>
</dbReference>
<dbReference type="Gene3D" id="1.10.10.440">
    <property type="entry name" value="FF domain"/>
    <property type="match status" value="3"/>
</dbReference>
<dbReference type="SUPFAM" id="SSF81698">
    <property type="entry name" value="FF domain"/>
    <property type="match status" value="2"/>
</dbReference>
<feature type="region of interest" description="Disordered" evidence="2">
    <location>
        <begin position="607"/>
        <end position="635"/>
    </location>
</feature>
<dbReference type="PANTHER" id="PTHR11864:SF0">
    <property type="entry name" value="PRP40 PRE-MRNA PROCESSING FACTOR 40 HOMOLOG A (YEAST)"/>
    <property type="match status" value="1"/>
</dbReference>
<dbReference type="CDD" id="cd00201">
    <property type="entry name" value="WW"/>
    <property type="match status" value="2"/>
</dbReference>
<accession>A0AA91PY60</accession>
<dbReference type="EMBL" id="LYUB02000012">
    <property type="protein sequence ID" value="OVF07526.1"/>
    <property type="molecule type" value="Genomic_DNA"/>
</dbReference>
<dbReference type="GO" id="GO:0045292">
    <property type="term" value="P:mRNA cis splicing, via spliceosome"/>
    <property type="evidence" value="ECO:0007669"/>
    <property type="project" value="InterPro"/>
</dbReference>
<comment type="caution">
    <text evidence="4">The sequence shown here is derived from an EMBL/GenBank/DDBJ whole genome shotgun (WGS) entry which is preliminary data.</text>
</comment>
<protein>
    <submittedName>
        <fullName evidence="4">Pre-mRNA-processing protein</fullName>
    </submittedName>
</protein>
<feature type="compositionally biased region" description="Basic and acidic residues" evidence="2">
    <location>
        <begin position="608"/>
        <end position="635"/>
    </location>
</feature>
<feature type="domain" description="WW" evidence="3">
    <location>
        <begin position="32"/>
        <end position="65"/>
    </location>
</feature>
<evidence type="ECO:0000313" key="4">
    <source>
        <dbReference type="EMBL" id="OVF07526.1"/>
    </source>
</evidence>
<feature type="coiled-coil region" evidence="1">
    <location>
        <begin position="248"/>
        <end position="275"/>
    </location>
</feature>
<dbReference type="GO" id="GO:0005685">
    <property type="term" value="C:U1 snRNP"/>
    <property type="evidence" value="ECO:0007669"/>
    <property type="project" value="TreeGrafter"/>
</dbReference>
<dbReference type="GO" id="GO:0003723">
    <property type="term" value="F:RNA binding"/>
    <property type="evidence" value="ECO:0007669"/>
    <property type="project" value="TreeGrafter"/>
</dbReference>
<dbReference type="Pfam" id="PF00397">
    <property type="entry name" value="WW"/>
    <property type="match status" value="2"/>
</dbReference>
<dbReference type="InterPro" id="IPR036020">
    <property type="entry name" value="WW_dom_sf"/>
</dbReference>
<proteinExistence type="predicted"/>
<name>A0AA91PY60_CLALS</name>
<dbReference type="GO" id="GO:0071004">
    <property type="term" value="C:U2-type prespliceosome"/>
    <property type="evidence" value="ECO:0007669"/>
    <property type="project" value="TreeGrafter"/>
</dbReference>
<dbReference type="InterPro" id="IPR001202">
    <property type="entry name" value="WW_dom"/>
</dbReference>
<dbReference type="InterPro" id="IPR036517">
    <property type="entry name" value="FF_domain_sf"/>
</dbReference>
<evidence type="ECO:0000313" key="5">
    <source>
        <dbReference type="Proteomes" id="UP000195602"/>
    </source>
</evidence>
<feature type="region of interest" description="Disordered" evidence="2">
    <location>
        <begin position="59"/>
        <end position="83"/>
    </location>
</feature>
<reference evidence="4 5" key="1">
    <citation type="submission" date="2017-04" db="EMBL/GenBank/DDBJ databases">
        <title>Draft genome of the yeast Clavispora lusitaniae type strain CBS 6936.</title>
        <authorList>
            <person name="Durrens P."/>
            <person name="Klopp C."/>
            <person name="Biteau N."/>
            <person name="Fitton-Ouhabi V."/>
            <person name="Dementhon K."/>
            <person name="Accoceberry I."/>
            <person name="Sherman D.J."/>
            <person name="Noel T."/>
        </authorList>
    </citation>
    <scope>NUCLEOTIDE SEQUENCE [LARGE SCALE GENOMIC DNA]</scope>
    <source>
        <strain evidence="4 5">CBS 6936</strain>
    </source>
</reference>
<dbReference type="PANTHER" id="PTHR11864">
    <property type="entry name" value="PRE-MRNA-PROCESSING PROTEIN PRP40"/>
    <property type="match status" value="1"/>
</dbReference>
<sequence>MGTWQEVKDDQGRTYYYNPVTQETSWENPDVSSLGSSWKSYRTEDGREYYYNEASGETTWDKPAELEEASKDNTKETDETVQETEDLVEDAAEKLTERDAKLAKEAVKVSVLLNPPVFESSKEAHEAFFQMLAQENVDSTWSFEKVIERFVQNPVYWSIPDASERKSLYDEYLLRKLQQESQDKTKLIETFKRNFVQVLEEYRNNNKLTATTRWSTLKSMLIEEENPIFKHSVLPDAEIAKIFHDFVENFTSEEKRKLQEKKDQALTELDAYLSQLISAQKSHDLTWETLYKRLQNDARFKANKHFQVLTKTDMLDLYRNKIYPKIVEEIMKEVVIARKRNYRSDRKARQAFKALLAKVTINANTLFQDVLPQLEDEDEFIEICGRNGSTPLELFWDIVDEKRQILKVKKDLVEHSIADFKAQNPDVFEWETLINDKDRFIDALKSIKDDRLSSFDFTQTDKDSELYIIYDSLKNEHILQQQKNKIAYEENLARGIKSLAEWMMQDLSAFDFIKVRKEGDIVPEDDKESDTVLEINSRGIAKLVKNEPQSSKWKESLGDKEKFTEILHLIEEHHKEAPEQVEKALSEVIGKCIDQIVILSTQSRKRKLEPYSRDTVSEAKRVKSDKEKKPILMNY</sequence>
<dbReference type="KEGG" id="clus:A9F13_12g00462"/>
<gene>
    <name evidence="4" type="ORF">A9F13_12g00462</name>
</gene>
<dbReference type="PROSITE" id="PS01159">
    <property type="entry name" value="WW_DOMAIN_1"/>
    <property type="match status" value="2"/>
</dbReference>
<evidence type="ECO:0000256" key="2">
    <source>
        <dbReference type="SAM" id="MobiDB-lite"/>
    </source>
</evidence>
<dbReference type="Gene3D" id="2.20.70.10">
    <property type="match status" value="2"/>
</dbReference>
<dbReference type="InterPro" id="IPR002713">
    <property type="entry name" value="FF_domain"/>
</dbReference>
<dbReference type="InterPro" id="IPR039726">
    <property type="entry name" value="Prp40-like"/>
</dbReference>
<dbReference type="SUPFAM" id="SSF51045">
    <property type="entry name" value="WW domain"/>
    <property type="match status" value="2"/>
</dbReference>
<evidence type="ECO:0000256" key="1">
    <source>
        <dbReference type="SAM" id="Coils"/>
    </source>
</evidence>
<feature type="domain" description="WW" evidence="3">
    <location>
        <begin position="1"/>
        <end position="31"/>
    </location>
</feature>
<organism evidence="4 5">
    <name type="scientific">Clavispora lusitaniae</name>
    <name type="common">Candida lusitaniae</name>
    <dbReference type="NCBI Taxonomy" id="36911"/>
    <lineage>
        <taxon>Eukaryota</taxon>
        <taxon>Fungi</taxon>
        <taxon>Dikarya</taxon>
        <taxon>Ascomycota</taxon>
        <taxon>Saccharomycotina</taxon>
        <taxon>Pichiomycetes</taxon>
        <taxon>Metschnikowiaceae</taxon>
        <taxon>Clavispora</taxon>
    </lineage>
</organism>
<keyword evidence="1" id="KW-0175">Coiled coil</keyword>
<dbReference type="AlphaFoldDB" id="A0AA91PY60"/>
<dbReference type="PROSITE" id="PS50020">
    <property type="entry name" value="WW_DOMAIN_2"/>
    <property type="match status" value="2"/>
</dbReference>
<dbReference type="Pfam" id="PF01846">
    <property type="entry name" value="FF"/>
    <property type="match status" value="2"/>
</dbReference>
<evidence type="ECO:0000259" key="3">
    <source>
        <dbReference type="PROSITE" id="PS50020"/>
    </source>
</evidence>
<dbReference type="Proteomes" id="UP000195602">
    <property type="component" value="Unassembled WGS sequence"/>
</dbReference>